<evidence type="ECO:0000256" key="7">
    <source>
        <dbReference type="SAM" id="MobiDB-lite"/>
    </source>
</evidence>
<dbReference type="GO" id="GO:0008270">
    <property type="term" value="F:zinc ion binding"/>
    <property type="evidence" value="ECO:0007669"/>
    <property type="project" value="UniProtKB-UniRule"/>
</dbReference>
<keyword evidence="6" id="KW-0539">Nucleus</keyword>
<comment type="subcellular location">
    <subcellularLocation>
        <location evidence="6">Nucleus</location>
    </subcellularLocation>
</comment>
<dbReference type="PROSITE" id="PS50966">
    <property type="entry name" value="ZF_SWIM"/>
    <property type="match status" value="1"/>
</dbReference>
<dbReference type="Pfam" id="PF10551">
    <property type="entry name" value="MULE"/>
    <property type="match status" value="1"/>
</dbReference>
<dbReference type="InterPro" id="IPR031052">
    <property type="entry name" value="FHY3/FAR1"/>
</dbReference>
<evidence type="ECO:0000256" key="3">
    <source>
        <dbReference type="ARBA" id="ARBA00022771"/>
    </source>
</evidence>
<evidence type="ECO:0000313" key="10">
    <source>
        <dbReference type="Proteomes" id="UP001154282"/>
    </source>
</evidence>
<reference evidence="9" key="1">
    <citation type="submission" date="2022-08" db="EMBL/GenBank/DDBJ databases">
        <authorList>
            <person name="Gutierrez-Valencia J."/>
        </authorList>
    </citation>
    <scope>NUCLEOTIDE SEQUENCE</scope>
</reference>
<sequence>MKFDSDDMAYAFYSAYAHGLGFSVRKQFIKRTSTGEVKRRTYTCAKEGKKSKMKKGKQVAYERPITRIGCLAKMTCKLQNDGLLEVISFEANHNHDLAPTPMKHMLRSNRKISFAQKAIADDAEKAGLPTKSVINLLAVQNGGRENNGFLDKDYYNYIDSQRRARLIRGDGQAIMDCFQKSQSDDPSYFYSVQLDDDDLIMNMFWADSRSILDYKYFGDVVCFDTTYRINKYGRPFAPFVGVNHLKETIIFGAALLYDETITSFKWLFETFLRAMAGTQPKTILTDQSAAMAKAIEEVLTETHHRLCVWHIYQNAAKHLSHAFHASSQFAVDFGSCVYDYEDEDKWYEAWDAMLKRYNLENNEWLHGIFLEREKWAMVYGRHMFTADMMSTQRSESMNNVLKKYLKRKHNMVYFFEHYGRLIEDRRYKELLSEFNMRNTSPTLRADVEVLRQASEIYTPKVFLMFQEEYLKVWDCTIDKTSKTEVQVVYKVRYAGRGTEHQVRFELSSQVVECSCRKFDFVGILCAHALKVLDKKNIKHIPKQYILKRWTKDAKDGQISSSTQAHGESKELIGKRYLNLNYNFREISSLAAENGTMYEHTFGVLSNLLKDLQGMKKCSHGGTSNESLCSKGEQDYPIVAGVKTKATFGQPKGRPKGALERRKNRKSQTKPQVCFFF</sequence>
<dbReference type="PANTHER" id="PTHR31669">
    <property type="entry name" value="PROTEIN FAR1-RELATED SEQUENCE 10-RELATED"/>
    <property type="match status" value="1"/>
</dbReference>
<gene>
    <name evidence="9" type="ORF">LITE_LOCUS13222</name>
</gene>
<dbReference type="Pfam" id="PF03101">
    <property type="entry name" value="FAR1"/>
    <property type="match status" value="1"/>
</dbReference>
<evidence type="ECO:0000259" key="8">
    <source>
        <dbReference type="PROSITE" id="PS50966"/>
    </source>
</evidence>
<comment type="caution">
    <text evidence="9">The sequence shown here is derived from an EMBL/GenBank/DDBJ whole genome shotgun (WGS) entry which is preliminary data.</text>
</comment>
<dbReference type="InterPro" id="IPR018289">
    <property type="entry name" value="MULE_transposase_dom"/>
</dbReference>
<keyword evidence="3 5" id="KW-0863">Zinc-finger</keyword>
<feature type="domain" description="SWIM-type" evidence="8">
    <location>
        <begin position="500"/>
        <end position="536"/>
    </location>
</feature>
<dbReference type="InterPro" id="IPR006564">
    <property type="entry name" value="Znf_PMZ"/>
</dbReference>
<keyword evidence="10" id="KW-1185">Reference proteome</keyword>
<dbReference type="GO" id="GO:0006355">
    <property type="term" value="P:regulation of DNA-templated transcription"/>
    <property type="evidence" value="ECO:0007669"/>
    <property type="project" value="UniProtKB-UniRule"/>
</dbReference>
<comment type="function">
    <text evidence="6">Putative transcription activator involved in regulating light control of development.</text>
</comment>
<evidence type="ECO:0000256" key="6">
    <source>
        <dbReference type="RuleBase" id="RU367018"/>
    </source>
</evidence>
<keyword evidence="4 6" id="KW-0862">Zinc</keyword>
<dbReference type="Proteomes" id="UP001154282">
    <property type="component" value="Unassembled WGS sequence"/>
</dbReference>
<name>A0AAV0JA27_9ROSI</name>
<dbReference type="SMART" id="SM00575">
    <property type="entry name" value="ZnF_PMZ"/>
    <property type="match status" value="1"/>
</dbReference>
<feature type="region of interest" description="Disordered" evidence="7">
    <location>
        <begin position="646"/>
        <end position="669"/>
    </location>
</feature>
<dbReference type="Pfam" id="PF04434">
    <property type="entry name" value="SWIM"/>
    <property type="match status" value="1"/>
</dbReference>
<dbReference type="GO" id="GO:0005634">
    <property type="term" value="C:nucleus"/>
    <property type="evidence" value="ECO:0007669"/>
    <property type="project" value="UniProtKB-SubCell"/>
</dbReference>
<keyword evidence="2 6" id="KW-0479">Metal-binding</keyword>
<evidence type="ECO:0000256" key="4">
    <source>
        <dbReference type="ARBA" id="ARBA00022833"/>
    </source>
</evidence>
<dbReference type="InterPro" id="IPR004330">
    <property type="entry name" value="FAR1_DNA_bnd_dom"/>
</dbReference>
<organism evidence="9 10">
    <name type="scientific">Linum tenue</name>
    <dbReference type="NCBI Taxonomy" id="586396"/>
    <lineage>
        <taxon>Eukaryota</taxon>
        <taxon>Viridiplantae</taxon>
        <taxon>Streptophyta</taxon>
        <taxon>Embryophyta</taxon>
        <taxon>Tracheophyta</taxon>
        <taxon>Spermatophyta</taxon>
        <taxon>Magnoliopsida</taxon>
        <taxon>eudicotyledons</taxon>
        <taxon>Gunneridae</taxon>
        <taxon>Pentapetalae</taxon>
        <taxon>rosids</taxon>
        <taxon>fabids</taxon>
        <taxon>Malpighiales</taxon>
        <taxon>Linaceae</taxon>
        <taxon>Linum</taxon>
    </lineage>
</organism>
<dbReference type="InterPro" id="IPR007527">
    <property type="entry name" value="Znf_SWIM"/>
</dbReference>
<accession>A0AAV0JA27</accession>
<proteinExistence type="inferred from homology"/>
<dbReference type="EMBL" id="CAMGYJ010000004">
    <property type="protein sequence ID" value="CAI0406487.1"/>
    <property type="molecule type" value="Genomic_DNA"/>
</dbReference>
<comment type="similarity">
    <text evidence="1 6">Belongs to the FHY3/FAR1 family.</text>
</comment>
<evidence type="ECO:0000256" key="2">
    <source>
        <dbReference type="ARBA" id="ARBA00022723"/>
    </source>
</evidence>
<protein>
    <recommendedName>
        <fullName evidence="6">Protein FAR1-RELATED SEQUENCE</fullName>
    </recommendedName>
</protein>
<evidence type="ECO:0000313" key="9">
    <source>
        <dbReference type="EMBL" id="CAI0406487.1"/>
    </source>
</evidence>
<dbReference type="AlphaFoldDB" id="A0AAV0JA27"/>
<evidence type="ECO:0000256" key="1">
    <source>
        <dbReference type="ARBA" id="ARBA00005889"/>
    </source>
</evidence>
<evidence type="ECO:0000256" key="5">
    <source>
        <dbReference type="PROSITE-ProRule" id="PRU00325"/>
    </source>
</evidence>
<dbReference type="PANTHER" id="PTHR31669:SF299">
    <property type="entry name" value="PROTEIN FAR1-RELATED SEQUENCE"/>
    <property type="match status" value="1"/>
</dbReference>